<organism evidence="1 2">
    <name type="scientific">Melastoma candidum</name>
    <dbReference type="NCBI Taxonomy" id="119954"/>
    <lineage>
        <taxon>Eukaryota</taxon>
        <taxon>Viridiplantae</taxon>
        <taxon>Streptophyta</taxon>
        <taxon>Embryophyta</taxon>
        <taxon>Tracheophyta</taxon>
        <taxon>Spermatophyta</taxon>
        <taxon>Magnoliopsida</taxon>
        <taxon>eudicotyledons</taxon>
        <taxon>Gunneridae</taxon>
        <taxon>Pentapetalae</taxon>
        <taxon>rosids</taxon>
        <taxon>malvids</taxon>
        <taxon>Myrtales</taxon>
        <taxon>Melastomataceae</taxon>
        <taxon>Melastomatoideae</taxon>
        <taxon>Melastomateae</taxon>
        <taxon>Melastoma</taxon>
    </lineage>
</organism>
<comment type="caution">
    <text evidence="1">The sequence shown here is derived from an EMBL/GenBank/DDBJ whole genome shotgun (WGS) entry which is preliminary data.</text>
</comment>
<dbReference type="EMBL" id="CM042890">
    <property type="protein sequence ID" value="KAI4312512.1"/>
    <property type="molecule type" value="Genomic_DNA"/>
</dbReference>
<evidence type="ECO:0000313" key="1">
    <source>
        <dbReference type="EMBL" id="KAI4312512.1"/>
    </source>
</evidence>
<gene>
    <name evidence="1" type="ORF">MLD38_037319</name>
</gene>
<dbReference type="Proteomes" id="UP001057402">
    <property type="component" value="Chromosome 11"/>
</dbReference>
<proteinExistence type="predicted"/>
<sequence length="227" mass="23502">MARITADLSQGFQAIRSKENVARVSTLGSSGAHVIEGAEAEPLGHFDNETASSKIRSTASPTSTPRACLVNATTVGTSSSTISRTSAAPAPSSPTTLTFPLGVSTSNLILVSLANFASIFGNYIVLREPIRVTAAITVLHSGTPSRSGFTHNGTASSIPVKANPRLDSTLTASPPYHLPAALGQPITAALGKIVRTAVLQPHDRIVGLDLPSSDSLVDSDPWPTVPW</sequence>
<evidence type="ECO:0000313" key="2">
    <source>
        <dbReference type="Proteomes" id="UP001057402"/>
    </source>
</evidence>
<reference evidence="2" key="1">
    <citation type="journal article" date="2023" name="Front. Plant Sci.">
        <title>Chromosomal-level genome assembly of Melastoma candidum provides insights into trichome evolution.</title>
        <authorList>
            <person name="Zhong Y."/>
            <person name="Wu W."/>
            <person name="Sun C."/>
            <person name="Zou P."/>
            <person name="Liu Y."/>
            <person name="Dai S."/>
            <person name="Zhou R."/>
        </authorList>
    </citation>
    <scope>NUCLEOTIDE SEQUENCE [LARGE SCALE GENOMIC DNA]</scope>
</reference>
<name>A0ACB9LLQ9_9MYRT</name>
<keyword evidence="2" id="KW-1185">Reference proteome</keyword>
<accession>A0ACB9LLQ9</accession>
<protein>
    <submittedName>
        <fullName evidence="1">Uncharacterized protein</fullName>
    </submittedName>
</protein>